<dbReference type="EMBL" id="JBHSED010000070">
    <property type="protein sequence ID" value="MFC4306960.1"/>
    <property type="molecule type" value="Genomic_DNA"/>
</dbReference>
<evidence type="ECO:0000259" key="9">
    <source>
        <dbReference type="PROSITE" id="PS50853"/>
    </source>
</evidence>
<dbReference type="Gene3D" id="2.60.40.710">
    <property type="entry name" value="Endoglucanase-like"/>
    <property type="match status" value="1"/>
</dbReference>
<organism evidence="11 12">
    <name type="scientific">Cohnella boryungensis</name>
    <dbReference type="NCBI Taxonomy" id="768479"/>
    <lineage>
        <taxon>Bacteria</taxon>
        <taxon>Bacillati</taxon>
        <taxon>Bacillota</taxon>
        <taxon>Bacilli</taxon>
        <taxon>Bacillales</taxon>
        <taxon>Paenibacillaceae</taxon>
        <taxon>Cohnella</taxon>
    </lineage>
</organism>
<dbReference type="SUPFAM" id="SSF49265">
    <property type="entry name" value="Fibronectin type III"/>
    <property type="match status" value="1"/>
</dbReference>
<protein>
    <recommendedName>
        <fullName evidence="8">Endoglucanase</fullName>
        <ecNumber evidence="8">3.2.1.4</ecNumber>
    </recommendedName>
</protein>
<dbReference type="InterPro" id="IPR036966">
    <property type="entry name" value="CBM3_sf"/>
</dbReference>
<dbReference type="EC" id="3.2.1.4" evidence="8"/>
<proteinExistence type="inferred from homology"/>
<dbReference type="CDD" id="cd00063">
    <property type="entry name" value="FN3"/>
    <property type="match status" value="1"/>
</dbReference>
<dbReference type="Proteomes" id="UP001595755">
    <property type="component" value="Unassembled WGS sequence"/>
</dbReference>
<dbReference type="InterPro" id="IPR036116">
    <property type="entry name" value="FN3_sf"/>
</dbReference>
<keyword evidence="7 8" id="KW-0624">Polysaccharide degradation</keyword>
<dbReference type="Gene3D" id="3.20.20.80">
    <property type="entry name" value="Glycosidases"/>
    <property type="match status" value="1"/>
</dbReference>
<dbReference type="InterPro" id="IPR003961">
    <property type="entry name" value="FN3_dom"/>
</dbReference>
<evidence type="ECO:0000256" key="6">
    <source>
        <dbReference type="ARBA" id="ARBA00023295"/>
    </source>
</evidence>
<sequence>MMNGQALVRFRKQIAAILALVMISAYYTPVSPVSAAGVPVKGFYVSGTTLYDATGKPFVMRGVNHAHTWYKNDLAAAIPAIAATGSNTVRIVLSNGVQWTRDDLASVQNIIALCEQYKLIAMLEVHDATGSDNASALNGAVDYWISIKDALIGKEDRVIVNIANEWHGSWGTTGWASAYQAAIPALRNAGIKNTLVVDAAGWGQYPTSIFTSGLSVFNTDTLRNTIFSIHMYEYAGGNAATVQSNIDNALAIGVPVIIGEFGHLHSGGDVDEATIMSYSQQKGVGWLAWSWYGNSGGVEYLDLANGPGGGLKPWGETVVNGTYGTKATSQLNGIYTTPGYQPVPDTTVTVPSAPAGLAATAGNAQAALSWSVSAGAASYTVKRSTTSGGPYTTIATGLSGTSYTDTGLTNGTTYYYVVSATNSAGSSANSAQVSALPQTTTTPTGNLVLQYKAGDTNATDNQIKPFFNIKNNGTSAVSLSQLKIRYYFTKDGNQALDSWIDWAQVGGANIQRTFGSASGTNADTYVELTFTSGAGSIPAGGQSGDIQLRISKTDWTNFNEANDYSFDPGKTSYADWSKVTLYQNGAKVWGTEP</sequence>
<dbReference type="InterPro" id="IPR008965">
    <property type="entry name" value="CBM2/CBM3_carb-bd_dom_sf"/>
</dbReference>
<evidence type="ECO:0000256" key="2">
    <source>
        <dbReference type="ARBA" id="ARBA00005641"/>
    </source>
</evidence>
<dbReference type="Gene3D" id="2.60.40.10">
    <property type="entry name" value="Immunoglobulins"/>
    <property type="match status" value="1"/>
</dbReference>
<dbReference type="PROSITE" id="PS50853">
    <property type="entry name" value="FN3"/>
    <property type="match status" value="1"/>
</dbReference>
<name>A0ABV8SIW7_9BACL</name>
<dbReference type="PANTHER" id="PTHR34142">
    <property type="entry name" value="ENDO-BETA-1,4-GLUCANASE A"/>
    <property type="match status" value="1"/>
</dbReference>
<feature type="domain" description="Fibronectin type-III" evidence="9">
    <location>
        <begin position="350"/>
        <end position="444"/>
    </location>
</feature>
<dbReference type="SUPFAM" id="SSF49384">
    <property type="entry name" value="Carbohydrate-binding domain"/>
    <property type="match status" value="1"/>
</dbReference>
<keyword evidence="4 8" id="KW-0136">Cellulose degradation</keyword>
<evidence type="ECO:0000259" key="10">
    <source>
        <dbReference type="PROSITE" id="PS51172"/>
    </source>
</evidence>
<dbReference type="InterPro" id="IPR013783">
    <property type="entry name" value="Ig-like_fold"/>
</dbReference>
<dbReference type="RefSeq" id="WP_378127858.1">
    <property type="nucleotide sequence ID" value="NZ_JBHSED010000070.1"/>
</dbReference>
<keyword evidence="3 8" id="KW-0378">Hydrolase</keyword>
<comment type="similarity">
    <text evidence="2 8">Belongs to the glycosyl hydrolase 5 (cellulase A) family.</text>
</comment>
<feature type="domain" description="CBM3" evidence="10">
    <location>
        <begin position="443"/>
        <end position="593"/>
    </location>
</feature>
<dbReference type="InterPro" id="IPR017853">
    <property type="entry name" value="GH"/>
</dbReference>
<evidence type="ECO:0000256" key="7">
    <source>
        <dbReference type="ARBA" id="ARBA00023326"/>
    </source>
</evidence>
<evidence type="ECO:0000256" key="3">
    <source>
        <dbReference type="ARBA" id="ARBA00022801"/>
    </source>
</evidence>
<evidence type="ECO:0000256" key="4">
    <source>
        <dbReference type="ARBA" id="ARBA00023001"/>
    </source>
</evidence>
<dbReference type="InterPro" id="IPR001547">
    <property type="entry name" value="Glyco_hydro_5"/>
</dbReference>
<dbReference type="Pfam" id="PF00942">
    <property type="entry name" value="CBM_3"/>
    <property type="match status" value="1"/>
</dbReference>
<keyword evidence="5 8" id="KW-0119">Carbohydrate metabolism</keyword>
<dbReference type="InterPro" id="IPR001956">
    <property type="entry name" value="CBM3"/>
</dbReference>
<dbReference type="SUPFAM" id="SSF51445">
    <property type="entry name" value="(Trans)glycosidases"/>
    <property type="match status" value="1"/>
</dbReference>
<dbReference type="PROSITE" id="PS51172">
    <property type="entry name" value="CBM3"/>
    <property type="match status" value="1"/>
</dbReference>
<dbReference type="SMART" id="SM01067">
    <property type="entry name" value="CBM_3"/>
    <property type="match status" value="1"/>
</dbReference>
<dbReference type="PANTHER" id="PTHR34142:SF1">
    <property type="entry name" value="GLYCOSIDE HYDROLASE FAMILY 5 DOMAIN-CONTAINING PROTEIN"/>
    <property type="match status" value="1"/>
</dbReference>
<dbReference type="SMART" id="SM00060">
    <property type="entry name" value="FN3"/>
    <property type="match status" value="1"/>
</dbReference>
<comment type="caution">
    <text evidence="11">The sequence shown here is derived from an EMBL/GenBank/DDBJ whole genome shotgun (WGS) entry which is preliminary data.</text>
</comment>
<evidence type="ECO:0000313" key="11">
    <source>
        <dbReference type="EMBL" id="MFC4306960.1"/>
    </source>
</evidence>
<dbReference type="Pfam" id="PF00150">
    <property type="entry name" value="Cellulase"/>
    <property type="match status" value="1"/>
</dbReference>
<evidence type="ECO:0000313" key="12">
    <source>
        <dbReference type="Proteomes" id="UP001595755"/>
    </source>
</evidence>
<gene>
    <name evidence="11" type="ORF">ACFO1S_26410</name>
</gene>
<keyword evidence="12" id="KW-1185">Reference proteome</keyword>
<reference evidence="12" key="1">
    <citation type="journal article" date="2019" name="Int. J. Syst. Evol. Microbiol.">
        <title>The Global Catalogue of Microorganisms (GCM) 10K type strain sequencing project: providing services to taxonomists for standard genome sequencing and annotation.</title>
        <authorList>
            <consortium name="The Broad Institute Genomics Platform"/>
            <consortium name="The Broad Institute Genome Sequencing Center for Infectious Disease"/>
            <person name="Wu L."/>
            <person name="Ma J."/>
        </authorList>
    </citation>
    <scope>NUCLEOTIDE SEQUENCE [LARGE SCALE GENOMIC DNA]</scope>
    <source>
        <strain evidence="12">CGMCC 4.1641</strain>
    </source>
</reference>
<evidence type="ECO:0000256" key="5">
    <source>
        <dbReference type="ARBA" id="ARBA00023277"/>
    </source>
</evidence>
<keyword evidence="6 8" id="KW-0326">Glycosidase</keyword>
<evidence type="ECO:0000256" key="8">
    <source>
        <dbReference type="RuleBase" id="RU361153"/>
    </source>
</evidence>
<accession>A0ABV8SIW7</accession>
<comment type="catalytic activity">
    <reaction evidence="1 8">
        <text>Endohydrolysis of (1-&gt;4)-beta-D-glucosidic linkages in cellulose, lichenin and cereal beta-D-glucans.</text>
        <dbReference type="EC" id="3.2.1.4"/>
    </reaction>
</comment>
<evidence type="ECO:0000256" key="1">
    <source>
        <dbReference type="ARBA" id="ARBA00000966"/>
    </source>
</evidence>